<feature type="region of interest" description="Disordered" evidence="2">
    <location>
        <begin position="1"/>
        <end position="22"/>
    </location>
</feature>
<comment type="caution">
    <text evidence="3">The sequence shown here is derived from an EMBL/GenBank/DDBJ whole genome shotgun (WGS) entry which is preliminary data.</text>
</comment>
<evidence type="ECO:0000313" key="3">
    <source>
        <dbReference type="EMBL" id="KAL0161579.1"/>
    </source>
</evidence>
<organism evidence="3 4">
    <name type="scientific">Cirrhinus mrigala</name>
    <name type="common">Mrigala</name>
    <dbReference type="NCBI Taxonomy" id="683832"/>
    <lineage>
        <taxon>Eukaryota</taxon>
        <taxon>Metazoa</taxon>
        <taxon>Chordata</taxon>
        <taxon>Craniata</taxon>
        <taxon>Vertebrata</taxon>
        <taxon>Euteleostomi</taxon>
        <taxon>Actinopterygii</taxon>
        <taxon>Neopterygii</taxon>
        <taxon>Teleostei</taxon>
        <taxon>Ostariophysi</taxon>
        <taxon>Cypriniformes</taxon>
        <taxon>Cyprinidae</taxon>
        <taxon>Labeoninae</taxon>
        <taxon>Labeonini</taxon>
        <taxon>Cirrhinus</taxon>
    </lineage>
</organism>
<dbReference type="Proteomes" id="UP001529510">
    <property type="component" value="Unassembled WGS sequence"/>
</dbReference>
<dbReference type="EMBL" id="JAMKFB020000022">
    <property type="protein sequence ID" value="KAL0161579.1"/>
    <property type="molecule type" value="Genomic_DNA"/>
</dbReference>
<feature type="non-terminal residue" evidence="3">
    <location>
        <position position="73"/>
    </location>
</feature>
<dbReference type="InterPro" id="IPR037055">
    <property type="entry name" value="MHC_I-like_Ag-recog_sf"/>
</dbReference>
<evidence type="ECO:0000313" key="4">
    <source>
        <dbReference type="Proteomes" id="UP001529510"/>
    </source>
</evidence>
<keyword evidence="4" id="KW-1185">Reference proteome</keyword>
<name>A0ABD0NHY1_CIRMR</name>
<dbReference type="Gene3D" id="3.30.500.10">
    <property type="entry name" value="MHC class I-like antigen recognition-like"/>
    <property type="match status" value="1"/>
</dbReference>
<reference evidence="3 4" key="1">
    <citation type="submission" date="2024-05" db="EMBL/GenBank/DDBJ databases">
        <title>Genome sequencing and assembly of Indian major carp, Cirrhinus mrigala (Hamilton, 1822).</title>
        <authorList>
            <person name="Mohindra V."/>
            <person name="Chowdhury L.M."/>
            <person name="Lal K."/>
            <person name="Jena J.K."/>
        </authorList>
    </citation>
    <scope>NUCLEOTIDE SEQUENCE [LARGE SCALE GENOMIC DNA]</scope>
    <source>
        <strain evidence="3">CM1030</strain>
        <tissue evidence="3">Blood</tissue>
    </source>
</reference>
<evidence type="ECO:0000256" key="2">
    <source>
        <dbReference type="SAM" id="MobiDB-lite"/>
    </source>
</evidence>
<evidence type="ECO:0000256" key="1">
    <source>
        <dbReference type="ARBA" id="ARBA00023180"/>
    </source>
</evidence>
<dbReference type="SUPFAM" id="SSF54452">
    <property type="entry name" value="MHC antigen-recognition domain"/>
    <property type="match status" value="1"/>
</dbReference>
<sequence>MTTYTGLNGQAVPGTPENSAVTTLDEQQIDYYDSDIKKLIPKQDWMKEFASGDRWKKYTEIRERLQKISKRFS</sequence>
<dbReference type="AlphaFoldDB" id="A0ABD0NHY1"/>
<protein>
    <recommendedName>
        <fullName evidence="5">MHC class I antigen</fullName>
    </recommendedName>
</protein>
<accession>A0ABD0NHY1</accession>
<proteinExistence type="predicted"/>
<gene>
    <name evidence="3" type="ORF">M9458_045304</name>
</gene>
<keyword evidence="1" id="KW-0325">Glycoprotein</keyword>
<evidence type="ECO:0008006" key="5">
    <source>
        <dbReference type="Google" id="ProtNLM"/>
    </source>
</evidence>
<dbReference type="InterPro" id="IPR011162">
    <property type="entry name" value="MHC_I/II-like_Ag-recog"/>
</dbReference>